<evidence type="ECO:0000313" key="1">
    <source>
        <dbReference type="EMBL" id="MPC12285.1"/>
    </source>
</evidence>
<gene>
    <name evidence="1" type="ORF">E2C01_004967</name>
</gene>
<sequence length="118" mass="12998">MLLCLCLDDSTSSGTEITATPSSGSTDGDLSTVLFKLNSNMFGLLVTLLKSPLVWMVKHQVTKPQGVEQQPHSITNIHPQLLPHPSQHCPEAAHPENIFISKDNLDEYLKSAYLFQPL</sequence>
<accession>A0A5B7CSR8</accession>
<dbReference type="Proteomes" id="UP000324222">
    <property type="component" value="Unassembled WGS sequence"/>
</dbReference>
<comment type="caution">
    <text evidence="1">The sequence shown here is derived from an EMBL/GenBank/DDBJ whole genome shotgun (WGS) entry which is preliminary data.</text>
</comment>
<evidence type="ECO:0000313" key="2">
    <source>
        <dbReference type="Proteomes" id="UP000324222"/>
    </source>
</evidence>
<protein>
    <submittedName>
        <fullName evidence="1">Uncharacterized protein</fullName>
    </submittedName>
</protein>
<keyword evidence="2" id="KW-1185">Reference proteome</keyword>
<reference evidence="1 2" key="1">
    <citation type="submission" date="2019-05" db="EMBL/GenBank/DDBJ databases">
        <title>Another draft genome of Portunus trituberculatus and its Hox gene families provides insights of decapod evolution.</title>
        <authorList>
            <person name="Jeong J.-H."/>
            <person name="Song I."/>
            <person name="Kim S."/>
            <person name="Choi T."/>
            <person name="Kim D."/>
            <person name="Ryu S."/>
            <person name="Kim W."/>
        </authorList>
    </citation>
    <scope>NUCLEOTIDE SEQUENCE [LARGE SCALE GENOMIC DNA]</scope>
    <source>
        <tissue evidence="1">Muscle</tissue>
    </source>
</reference>
<dbReference type="AlphaFoldDB" id="A0A5B7CSR8"/>
<organism evidence="1 2">
    <name type="scientific">Portunus trituberculatus</name>
    <name type="common">Swimming crab</name>
    <name type="synonym">Neptunus trituberculatus</name>
    <dbReference type="NCBI Taxonomy" id="210409"/>
    <lineage>
        <taxon>Eukaryota</taxon>
        <taxon>Metazoa</taxon>
        <taxon>Ecdysozoa</taxon>
        <taxon>Arthropoda</taxon>
        <taxon>Crustacea</taxon>
        <taxon>Multicrustacea</taxon>
        <taxon>Malacostraca</taxon>
        <taxon>Eumalacostraca</taxon>
        <taxon>Eucarida</taxon>
        <taxon>Decapoda</taxon>
        <taxon>Pleocyemata</taxon>
        <taxon>Brachyura</taxon>
        <taxon>Eubrachyura</taxon>
        <taxon>Portunoidea</taxon>
        <taxon>Portunidae</taxon>
        <taxon>Portuninae</taxon>
        <taxon>Portunus</taxon>
    </lineage>
</organism>
<proteinExistence type="predicted"/>
<dbReference type="EMBL" id="VSRR010000208">
    <property type="protein sequence ID" value="MPC12285.1"/>
    <property type="molecule type" value="Genomic_DNA"/>
</dbReference>
<name>A0A5B7CSR8_PORTR</name>